<feature type="coiled-coil region" evidence="5">
    <location>
        <begin position="716"/>
        <end position="774"/>
    </location>
</feature>
<feature type="domain" description="PHD-type" evidence="7">
    <location>
        <begin position="647"/>
        <end position="694"/>
    </location>
</feature>
<protein>
    <recommendedName>
        <fullName evidence="7">PHD-type domain-containing protein</fullName>
    </recommendedName>
</protein>
<evidence type="ECO:0000256" key="2">
    <source>
        <dbReference type="ARBA" id="ARBA00022771"/>
    </source>
</evidence>
<keyword evidence="3" id="KW-0862">Zinc</keyword>
<dbReference type="CDD" id="cd15523">
    <property type="entry name" value="PHD_PHF21A"/>
    <property type="match status" value="1"/>
</dbReference>
<dbReference type="Gene3D" id="3.30.40.10">
    <property type="entry name" value="Zinc/RING finger domain, C3HC4 (zinc finger)"/>
    <property type="match status" value="1"/>
</dbReference>
<dbReference type="GO" id="GO:0008270">
    <property type="term" value="F:zinc ion binding"/>
    <property type="evidence" value="ECO:0007669"/>
    <property type="project" value="UniProtKB-KW"/>
</dbReference>
<feature type="compositionally biased region" description="Low complexity" evidence="6">
    <location>
        <begin position="503"/>
        <end position="518"/>
    </location>
</feature>
<feature type="region of interest" description="Disordered" evidence="6">
    <location>
        <begin position="433"/>
        <end position="546"/>
    </location>
</feature>
<dbReference type="EMBL" id="JAWDGP010000312">
    <property type="protein sequence ID" value="KAK3801448.1"/>
    <property type="molecule type" value="Genomic_DNA"/>
</dbReference>
<feature type="compositionally biased region" description="Polar residues" evidence="6">
    <location>
        <begin position="451"/>
        <end position="491"/>
    </location>
</feature>
<dbReference type="InterPro" id="IPR001965">
    <property type="entry name" value="Znf_PHD"/>
</dbReference>
<evidence type="ECO:0000313" key="9">
    <source>
        <dbReference type="Proteomes" id="UP001283361"/>
    </source>
</evidence>
<evidence type="ECO:0000313" key="8">
    <source>
        <dbReference type="EMBL" id="KAK3801448.1"/>
    </source>
</evidence>
<evidence type="ECO:0000256" key="1">
    <source>
        <dbReference type="ARBA" id="ARBA00022723"/>
    </source>
</evidence>
<feature type="region of interest" description="Disordered" evidence="6">
    <location>
        <begin position="378"/>
        <end position="413"/>
    </location>
</feature>
<keyword evidence="9" id="KW-1185">Reference proteome</keyword>
<feature type="compositionally biased region" description="Pro residues" evidence="6">
    <location>
        <begin position="397"/>
        <end position="409"/>
    </location>
</feature>
<name>A0AAE1ECZ0_9GAST</name>
<dbReference type="Proteomes" id="UP001283361">
    <property type="component" value="Unassembled WGS sequence"/>
</dbReference>
<dbReference type="PROSITE" id="PS01359">
    <property type="entry name" value="ZF_PHD_1"/>
    <property type="match status" value="1"/>
</dbReference>
<dbReference type="AlphaFoldDB" id="A0AAE1ECZ0"/>
<feature type="compositionally biased region" description="Low complexity" evidence="6">
    <location>
        <begin position="378"/>
        <end position="391"/>
    </location>
</feature>
<evidence type="ECO:0000256" key="3">
    <source>
        <dbReference type="ARBA" id="ARBA00022833"/>
    </source>
</evidence>
<dbReference type="PANTHER" id="PTHR24102:SF28">
    <property type="entry name" value="PHD-TYPE DOMAIN-CONTAINING PROTEIN"/>
    <property type="match status" value="1"/>
</dbReference>
<evidence type="ECO:0000259" key="7">
    <source>
        <dbReference type="PROSITE" id="PS50016"/>
    </source>
</evidence>
<dbReference type="Pfam" id="PF00628">
    <property type="entry name" value="PHD"/>
    <property type="match status" value="1"/>
</dbReference>
<keyword evidence="1" id="KW-0479">Metal-binding</keyword>
<gene>
    <name evidence="8" type="ORF">RRG08_053087</name>
</gene>
<dbReference type="InterPro" id="IPR013083">
    <property type="entry name" value="Znf_RING/FYVE/PHD"/>
</dbReference>
<organism evidence="8 9">
    <name type="scientific">Elysia crispata</name>
    <name type="common">lettuce slug</name>
    <dbReference type="NCBI Taxonomy" id="231223"/>
    <lineage>
        <taxon>Eukaryota</taxon>
        <taxon>Metazoa</taxon>
        <taxon>Spiralia</taxon>
        <taxon>Lophotrochozoa</taxon>
        <taxon>Mollusca</taxon>
        <taxon>Gastropoda</taxon>
        <taxon>Heterobranchia</taxon>
        <taxon>Euthyneura</taxon>
        <taxon>Panpulmonata</taxon>
        <taxon>Sacoglossa</taxon>
        <taxon>Placobranchoidea</taxon>
        <taxon>Plakobranchidae</taxon>
        <taxon>Elysia</taxon>
    </lineage>
</organism>
<dbReference type="InterPro" id="IPR019787">
    <property type="entry name" value="Znf_PHD-finger"/>
</dbReference>
<dbReference type="InterPro" id="IPR011011">
    <property type="entry name" value="Znf_FYVE_PHD"/>
</dbReference>
<dbReference type="InterPro" id="IPR019786">
    <property type="entry name" value="Zinc_finger_PHD-type_CS"/>
</dbReference>
<feature type="coiled-coil region" evidence="5">
    <location>
        <begin position="33"/>
        <end position="60"/>
    </location>
</feature>
<dbReference type="SUPFAM" id="SSF57903">
    <property type="entry name" value="FYVE/PHD zinc finger"/>
    <property type="match status" value="1"/>
</dbReference>
<dbReference type="PANTHER" id="PTHR24102">
    <property type="entry name" value="PHD FINGER PROTEIN"/>
    <property type="match status" value="1"/>
</dbReference>
<evidence type="ECO:0000256" key="5">
    <source>
        <dbReference type="SAM" id="Coils"/>
    </source>
</evidence>
<feature type="compositionally biased region" description="Low complexity" evidence="6">
    <location>
        <begin position="441"/>
        <end position="450"/>
    </location>
</feature>
<proteinExistence type="predicted"/>
<keyword evidence="2 4" id="KW-0863">Zinc-finger</keyword>
<evidence type="ECO:0000256" key="6">
    <source>
        <dbReference type="SAM" id="MobiDB-lite"/>
    </source>
</evidence>
<dbReference type="SMART" id="SM00249">
    <property type="entry name" value="PHD"/>
    <property type="match status" value="1"/>
</dbReference>
<accession>A0AAE1ECZ0</accession>
<evidence type="ECO:0000256" key="4">
    <source>
        <dbReference type="PROSITE-ProRule" id="PRU00146"/>
    </source>
</evidence>
<feature type="compositionally biased region" description="Basic and acidic residues" evidence="6">
    <location>
        <begin position="520"/>
        <end position="546"/>
    </location>
</feature>
<reference evidence="8" key="1">
    <citation type="journal article" date="2023" name="G3 (Bethesda)">
        <title>A reference genome for the long-term kleptoplast-retaining sea slug Elysia crispata morphotype clarki.</title>
        <authorList>
            <person name="Eastman K.E."/>
            <person name="Pendleton A.L."/>
            <person name="Shaikh M.A."/>
            <person name="Suttiyut T."/>
            <person name="Ogas R."/>
            <person name="Tomko P."/>
            <person name="Gavelis G."/>
            <person name="Widhalm J.R."/>
            <person name="Wisecaver J.H."/>
        </authorList>
    </citation>
    <scope>NUCLEOTIDE SEQUENCE</scope>
    <source>
        <strain evidence="8">ECLA1</strain>
    </source>
</reference>
<dbReference type="PROSITE" id="PS50016">
    <property type="entry name" value="ZF_PHD_2"/>
    <property type="match status" value="1"/>
</dbReference>
<keyword evidence="5" id="KW-0175">Coiled coil</keyword>
<sequence>MSRLEQDMIQSKLKAAIQNHQMLVVKLKSDNENVAFKKRRAELQEEIKRLSEEHKKMVVKVRENLVKSISQAHSEAAQPNTNAPSVGQTITAIGQPRLVSFPTQGGATILPMGMVAVPIAHMQKPAMGMAIHPAGVTALTQAANISIIPTGIINSTCNLNFATLNGGSTLALNNVGSNIGPYCGAVAQSFPPGGPASLGNSTILSAAAGGILQSSCPSSVASSSSSSSSINTNTSSSCGASTGATAPPIGVLPNSSINLNNFTNMTSLIINNSIGSNHPLVINSSINNKTSTTTATITSSSSVNSSFDKSVAIPTTIASACSSVSSNGGSGFLVCPVPSLPAQSSAPSLVLSTSFPQQPLVQPQLLQQQQQQIIQLIQQQQSPPHNLQQQHTLQAHLPPPPPPPPPPPQQRLSSQLPIKVPQYTASHIRHAVSTASAQHNSTVPSPSTSVGPQTKMSTNASVSNVRPLTSGHKNCSAPTIPVKNSSLSNGNHVAKDTKDNQIKPSTTKQAKTAQQKLQKQPKEKVLQATKEKETKEPETKPLSAEDKEKIKFMRVLDLHTPEAVREILLRRGERKRRTTANPNYSFGFEISRRDRNVTAWTDIPVKKARTNKSKVESTAGGWSDSTNGPLHLQWASSKASKQSDNHDDYCAACSKGGSLLMCSTCRLVYHLDCLNPPLTEAPKYAWSCPQCLVSGKGLANLSSDARKRVNSYIARKADKEDEWKKLQKKSREIKTEKSFLDRRLQEVSSKIQEQKHLQSKLSKQEQKIQEDLNKLSGFVNMIRESRSAEHVAANLVQANCS</sequence>
<comment type="caution">
    <text evidence="8">The sequence shown here is derived from an EMBL/GenBank/DDBJ whole genome shotgun (WGS) entry which is preliminary data.</text>
</comment>